<dbReference type="STRING" id="529505.SAMN05421761_107152"/>
<dbReference type="SUPFAM" id="SSF51126">
    <property type="entry name" value="Pectin lyase-like"/>
    <property type="match status" value="1"/>
</dbReference>
<dbReference type="InterPro" id="IPR011050">
    <property type="entry name" value="Pectin_lyase_fold/virulence"/>
</dbReference>
<name>A0A1N7MUB6_9BACT</name>
<dbReference type="GO" id="GO:0046872">
    <property type="term" value="F:metal ion binding"/>
    <property type="evidence" value="ECO:0007669"/>
    <property type="project" value="UniProtKB-KW"/>
</dbReference>
<evidence type="ECO:0000256" key="3">
    <source>
        <dbReference type="SAM" id="MobiDB-lite"/>
    </source>
</evidence>
<dbReference type="InterPro" id="IPR012334">
    <property type="entry name" value="Pectin_lyas_fold"/>
</dbReference>
<dbReference type="InterPro" id="IPR052063">
    <property type="entry name" value="Polysaccharide_Lyase_1"/>
</dbReference>
<feature type="region of interest" description="Disordered" evidence="3">
    <location>
        <begin position="451"/>
        <end position="482"/>
    </location>
</feature>
<keyword evidence="2" id="KW-0325">Glycoprotein</keyword>
<dbReference type="EMBL" id="FTOP01000007">
    <property type="protein sequence ID" value="SIS89680.1"/>
    <property type="molecule type" value="Genomic_DNA"/>
</dbReference>
<dbReference type="AlphaFoldDB" id="A0A1N7MUB6"/>
<evidence type="ECO:0008006" key="6">
    <source>
        <dbReference type="Google" id="ProtNLM"/>
    </source>
</evidence>
<evidence type="ECO:0000256" key="1">
    <source>
        <dbReference type="ARBA" id="ARBA00022723"/>
    </source>
</evidence>
<feature type="compositionally biased region" description="Basic and acidic residues" evidence="3">
    <location>
        <begin position="464"/>
        <end position="482"/>
    </location>
</feature>
<dbReference type="Gene3D" id="2.160.20.10">
    <property type="entry name" value="Single-stranded right-handed beta-helix, Pectin lyase-like"/>
    <property type="match status" value="1"/>
</dbReference>
<sequence>MNYKPLGYERTAFLFFHSLISLKMKKLLLPLFFFFIFFSCSERGEIEPIEEEPIQVFDPIQEEAFAFPGAEGFGNKTTGGRGGRVIKVTNLNDSGPGSLRQAIITPGPRIIIFEVSGYIELGSPITISNGNVTIAGQTAPGDGITLKNQSLIVNADNVIIRFLRFRLGDKGGAEADAMEGRYKKNIIIDHCSMSWSTDEAASFYGNENFTMQWCILSESLTNSIHEKGLHGYGGIWGGKNASFHHNLLAHHDNRNPRFDHPGVYNNNNRAEDLRGVVDFRNNVIYNWGTDASYGGEAGTFNLVNNYYKPGPATKNKNLFLNAYKQASNSAPIFGYGKFYVAGNVFHGNSNITNDNWLGVVAKQGTVTDKNNLKLDNPLPFGNLSFNHNAEEAFEKILAYGGASHHRDAVDIRILADVKQGNYTAEGSRGSTNGLIDSQDDVGGWPMLSSLPAPLDTDGDGIPDDWEKANGLDPNKDDAKERNLSTAYDNIEVYINSLVKAITEKQYGKDEGN</sequence>
<accession>A0A1N7MUB6</accession>
<dbReference type="PANTHER" id="PTHR42970">
    <property type="entry name" value="PECTATE LYASE C-RELATED"/>
    <property type="match status" value="1"/>
</dbReference>
<keyword evidence="1" id="KW-0479">Metal-binding</keyword>
<proteinExistence type="predicted"/>
<evidence type="ECO:0000313" key="4">
    <source>
        <dbReference type="EMBL" id="SIS89680.1"/>
    </source>
</evidence>
<evidence type="ECO:0000313" key="5">
    <source>
        <dbReference type="Proteomes" id="UP000186026"/>
    </source>
</evidence>
<protein>
    <recommendedName>
        <fullName evidence="6">Pectate lyase</fullName>
    </recommendedName>
</protein>
<evidence type="ECO:0000256" key="2">
    <source>
        <dbReference type="ARBA" id="ARBA00023180"/>
    </source>
</evidence>
<gene>
    <name evidence="4" type="ORF">SAMN05421761_107152</name>
</gene>
<organism evidence="4 5">
    <name type="scientific">Belliella pelovolcani</name>
    <dbReference type="NCBI Taxonomy" id="529505"/>
    <lineage>
        <taxon>Bacteria</taxon>
        <taxon>Pseudomonadati</taxon>
        <taxon>Bacteroidota</taxon>
        <taxon>Cytophagia</taxon>
        <taxon>Cytophagales</taxon>
        <taxon>Cyclobacteriaceae</taxon>
        <taxon>Belliella</taxon>
    </lineage>
</organism>
<dbReference type="Proteomes" id="UP000186026">
    <property type="component" value="Unassembled WGS sequence"/>
</dbReference>
<keyword evidence="5" id="KW-1185">Reference proteome</keyword>
<reference evidence="5" key="1">
    <citation type="submission" date="2017-01" db="EMBL/GenBank/DDBJ databases">
        <authorList>
            <person name="Varghese N."/>
            <person name="Submissions S."/>
        </authorList>
    </citation>
    <scope>NUCLEOTIDE SEQUENCE [LARGE SCALE GENOMIC DNA]</scope>
    <source>
        <strain evidence="5">DSM 46698</strain>
    </source>
</reference>
<dbReference type="PANTHER" id="PTHR42970:SF1">
    <property type="entry name" value="PECTATE LYASE C-RELATED"/>
    <property type="match status" value="1"/>
</dbReference>